<evidence type="ECO:0000313" key="2">
    <source>
        <dbReference type="EMBL" id="TFB19577.1"/>
    </source>
</evidence>
<feature type="transmembrane region" description="Helical" evidence="1">
    <location>
        <begin position="52"/>
        <end position="75"/>
    </location>
</feature>
<reference evidence="2 3" key="1">
    <citation type="submission" date="2019-03" db="EMBL/GenBank/DDBJ databases">
        <authorList>
            <person name="He R.-H."/>
        </authorList>
    </citation>
    <scope>NUCLEOTIDE SEQUENCE [LARGE SCALE GENOMIC DNA]</scope>
    <source>
        <strain evidence="3">SH 714</strain>
    </source>
</reference>
<feature type="transmembrane region" description="Helical" evidence="1">
    <location>
        <begin position="6"/>
        <end position="22"/>
    </location>
</feature>
<dbReference type="Proteomes" id="UP000297975">
    <property type="component" value="Unassembled WGS sequence"/>
</dbReference>
<evidence type="ECO:0000256" key="1">
    <source>
        <dbReference type="SAM" id="Phobius"/>
    </source>
</evidence>
<evidence type="ECO:0000313" key="3">
    <source>
        <dbReference type="Proteomes" id="UP000297975"/>
    </source>
</evidence>
<feature type="transmembrane region" description="Helical" evidence="1">
    <location>
        <begin position="29"/>
        <end position="46"/>
    </location>
</feature>
<keyword evidence="1" id="KW-1133">Transmembrane helix</keyword>
<name>A0A4Y8IG39_9BACI</name>
<accession>A0A4Y8IG39</accession>
<sequence length="87" mass="9868">MMVLVLPAIAVIVGIIPFFFLHKCWVSPLITAMVYIGGSIFFVGENEWAEDLLAAVIDAKFMVSTLVSFIVVWNIESEKNREEYRDI</sequence>
<dbReference type="AlphaFoldDB" id="A0A4Y8IG39"/>
<proteinExistence type="predicted"/>
<keyword evidence="1" id="KW-0812">Transmembrane</keyword>
<keyword evidence="3" id="KW-1185">Reference proteome</keyword>
<organism evidence="2 3">
    <name type="scientific">Filobacillus milosensis</name>
    <dbReference type="NCBI Taxonomy" id="94137"/>
    <lineage>
        <taxon>Bacteria</taxon>
        <taxon>Bacillati</taxon>
        <taxon>Bacillota</taxon>
        <taxon>Bacilli</taxon>
        <taxon>Bacillales</taxon>
        <taxon>Bacillaceae</taxon>
        <taxon>Filobacillus</taxon>
    </lineage>
</organism>
<gene>
    <name evidence="2" type="ORF">E3U55_10470</name>
</gene>
<comment type="caution">
    <text evidence="2">The sequence shown here is derived from an EMBL/GenBank/DDBJ whole genome shotgun (WGS) entry which is preliminary data.</text>
</comment>
<dbReference type="EMBL" id="SOPW01000010">
    <property type="protein sequence ID" value="TFB19577.1"/>
    <property type="molecule type" value="Genomic_DNA"/>
</dbReference>
<dbReference type="RefSeq" id="WP_134340375.1">
    <property type="nucleotide sequence ID" value="NZ_SOPW01000010.1"/>
</dbReference>
<protein>
    <submittedName>
        <fullName evidence="2">Uncharacterized protein</fullName>
    </submittedName>
</protein>
<keyword evidence="1" id="KW-0472">Membrane</keyword>